<dbReference type="Proteomes" id="UP001606099">
    <property type="component" value="Unassembled WGS sequence"/>
</dbReference>
<gene>
    <name evidence="1" type="ORF">ACG0Z6_14210</name>
</gene>
<evidence type="ECO:0000313" key="1">
    <source>
        <dbReference type="EMBL" id="MFG6449379.1"/>
    </source>
</evidence>
<accession>A0ABW7FYJ0</accession>
<evidence type="ECO:0000313" key="2">
    <source>
        <dbReference type="Proteomes" id="UP001606099"/>
    </source>
</evidence>
<protein>
    <submittedName>
        <fullName evidence="1">Uncharacterized protein</fullName>
    </submittedName>
</protein>
<keyword evidence="2" id="KW-1185">Reference proteome</keyword>
<proteinExistence type="predicted"/>
<name>A0ABW7FYJ0_9BURK</name>
<comment type="caution">
    <text evidence="1">The sequence shown here is derived from an EMBL/GenBank/DDBJ whole genome shotgun (WGS) entry which is preliminary data.</text>
</comment>
<sequence>MSRPAQTGLRLMLARGLMRACLALMPKTQAPWAQAMAAELEEISAAGSACSFALGCLGLALKLRLGST</sequence>
<reference evidence="1 2" key="1">
    <citation type="submission" date="2024-08" db="EMBL/GenBank/DDBJ databases">
        <authorList>
            <person name="Lu H."/>
        </authorList>
    </citation>
    <scope>NUCLEOTIDE SEQUENCE [LARGE SCALE GENOMIC DNA]</scope>
    <source>
        <strain evidence="1 2">BYS180W</strain>
    </source>
</reference>
<organism evidence="1 2">
    <name type="scientific">Roseateles rivi</name>
    <dbReference type="NCBI Taxonomy" id="3299028"/>
    <lineage>
        <taxon>Bacteria</taxon>
        <taxon>Pseudomonadati</taxon>
        <taxon>Pseudomonadota</taxon>
        <taxon>Betaproteobacteria</taxon>
        <taxon>Burkholderiales</taxon>
        <taxon>Sphaerotilaceae</taxon>
        <taxon>Roseateles</taxon>
    </lineage>
</organism>
<dbReference type="EMBL" id="JBIGHZ010000005">
    <property type="protein sequence ID" value="MFG6449379.1"/>
    <property type="molecule type" value="Genomic_DNA"/>
</dbReference>